<proteinExistence type="predicted"/>
<gene>
    <name evidence="1" type="ORF">KIPB_007712</name>
</gene>
<name>A0A391NN52_9EUKA</name>
<dbReference type="AlphaFoldDB" id="A0A391NN52"/>
<evidence type="ECO:0000313" key="2">
    <source>
        <dbReference type="Proteomes" id="UP000265618"/>
    </source>
</evidence>
<keyword evidence="2" id="KW-1185">Reference proteome</keyword>
<comment type="caution">
    <text evidence="1">The sequence shown here is derived from an EMBL/GenBank/DDBJ whole genome shotgun (WGS) entry which is preliminary data.</text>
</comment>
<protein>
    <submittedName>
        <fullName evidence="1">Uncharacterized protein</fullName>
    </submittedName>
</protein>
<reference evidence="1 2" key="1">
    <citation type="journal article" date="2018" name="PLoS ONE">
        <title>The draft genome of Kipferlia bialata reveals reductive genome evolution in fornicate parasites.</title>
        <authorList>
            <person name="Tanifuji G."/>
            <person name="Takabayashi S."/>
            <person name="Kume K."/>
            <person name="Takagi M."/>
            <person name="Nakayama T."/>
            <person name="Kamikawa R."/>
            <person name="Inagaki Y."/>
            <person name="Hashimoto T."/>
        </authorList>
    </citation>
    <scope>NUCLEOTIDE SEQUENCE [LARGE SCALE GENOMIC DNA]</scope>
    <source>
        <strain evidence="1">NY0173</strain>
    </source>
</reference>
<sequence>TSGVVSFWRPASLPTLAERKY</sequence>
<accession>A0A391NN52</accession>
<organism evidence="1 2">
    <name type="scientific">Kipferlia bialata</name>
    <dbReference type="NCBI Taxonomy" id="797122"/>
    <lineage>
        <taxon>Eukaryota</taxon>
        <taxon>Metamonada</taxon>
        <taxon>Carpediemonas-like organisms</taxon>
        <taxon>Kipferlia</taxon>
    </lineage>
</organism>
<evidence type="ECO:0000313" key="1">
    <source>
        <dbReference type="EMBL" id="GCA63077.1"/>
    </source>
</evidence>
<dbReference type="EMBL" id="BDIP01002227">
    <property type="protein sequence ID" value="GCA63077.1"/>
    <property type="molecule type" value="Genomic_DNA"/>
</dbReference>
<feature type="non-terminal residue" evidence="1">
    <location>
        <position position="1"/>
    </location>
</feature>
<dbReference type="Proteomes" id="UP000265618">
    <property type="component" value="Unassembled WGS sequence"/>
</dbReference>